<dbReference type="Proteomes" id="UP000324233">
    <property type="component" value="Chromosome"/>
</dbReference>
<dbReference type="KEGG" id="agv:OJF2_62750"/>
<evidence type="ECO:0000256" key="1">
    <source>
        <dbReference type="SAM" id="MobiDB-lite"/>
    </source>
</evidence>
<feature type="compositionally biased region" description="Basic and acidic residues" evidence="1">
    <location>
        <begin position="1"/>
        <end position="12"/>
    </location>
</feature>
<reference evidence="2 3" key="1">
    <citation type="submission" date="2019-08" db="EMBL/GenBank/DDBJ databases">
        <title>Deep-cultivation of Planctomycetes and their phenomic and genomic characterization uncovers novel biology.</title>
        <authorList>
            <person name="Wiegand S."/>
            <person name="Jogler M."/>
            <person name="Boedeker C."/>
            <person name="Pinto D."/>
            <person name="Vollmers J."/>
            <person name="Rivas-Marin E."/>
            <person name="Kohn T."/>
            <person name="Peeters S.H."/>
            <person name="Heuer A."/>
            <person name="Rast P."/>
            <person name="Oberbeckmann S."/>
            <person name="Bunk B."/>
            <person name="Jeske O."/>
            <person name="Meyerdierks A."/>
            <person name="Storesund J.E."/>
            <person name="Kallscheuer N."/>
            <person name="Luecker S."/>
            <person name="Lage O.M."/>
            <person name="Pohl T."/>
            <person name="Merkel B.J."/>
            <person name="Hornburger P."/>
            <person name="Mueller R.-W."/>
            <person name="Bruemmer F."/>
            <person name="Labrenz M."/>
            <person name="Spormann A.M."/>
            <person name="Op den Camp H."/>
            <person name="Overmann J."/>
            <person name="Amann R."/>
            <person name="Jetten M.S.M."/>
            <person name="Mascher T."/>
            <person name="Medema M.H."/>
            <person name="Devos D.P."/>
            <person name="Kaster A.-K."/>
            <person name="Ovreas L."/>
            <person name="Rohde M."/>
            <person name="Galperin M.Y."/>
            <person name="Jogler C."/>
        </authorList>
    </citation>
    <scope>NUCLEOTIDE SEQUENCE [LARGE SCALE GENOMIC DNA]</scope>
    <source>
        <strain evidence="2 3">OJF2</strain>
    </source>
</reference>
<keyword evidence="3" id="KW-1185">Reference proteome</keyword>
<feature type="region of interest" description="Disordered" evidence="1">
    <location>
        <begin position="1"/>
        <end position="27"/>
    </location>
</feature>
<dbReference type="AlphaFoldDB" id="A0A5B9WBN6"/>
<evidence type="ECO:0000313" key="2">
    <source>
        <dbReference type="EMBL" id="QEH37684.1"/>
    </source>
</evidence>
<sequence length="88" mass="9250">MLQDERLGDAGQREPGMARGSMTRRGGQAYRLLATEDKLRKAARHGSTAASRRPGVPAALKPNGPLAMCTVRSRSAGSAICGRTSARA</sequence>
<organism evidence="2 3">
    <name type="scientific">Aquisphaera giovannonii</name>
    <dbReference type="NCBI Taxonomy" id="406548"/>
    <lineage>
        <taxon>Bacteria</taxon>
        <taxon>Pseudomonadati</taxon>
        <taxon>Planctomycetota</taxon>
        <taxon>Planctomycetia</taxon>
        <taxon>Isosphaerales</taxon>
        <taxon>Isosphaeraceae</taxon>
        <taxon>Aquisphaera</taxon>
    </lineage>
</organism>
<feature type="region of interest" description="Disordered" evidence="1">
    <location>
        <begin position="43"/>
        <end position="65"/>
    </location>
</feature>
<dbReference type="RefSeq" id="WP_148597209.1">
    <property type="nucleotide sequence ID" value="NZ_CP042997.1"/>
</dbReference>
<accession>A0A5B9WBN6</accession>
<evidence type="ECO:0000313" key="3">
    <source>
        <dbReference type="Proteomes" id="UP000324233"/>
    </source>
</evidence>
<name>A0A5B9WBN6_9BACT</name>
<proteinExistence type="predicted"/>
<dbReference type="EMBL" id="CP042997">
    <property type="protein sequence ID" value="QEH37684.1"/>
    <property type="molecule type" value="Genomic_DNA"/>
</dbReference>
<protein>
    <submittedName>
        <fullName evidence="2">Uncharacterized protein</fullName>
    </submittedName>
</protein>
<gene>
    <name evidence="2" type="ORF">OJF2_62750</name>
</gene>